<evidence type="ECO:0000313" key="1">
    <source>
        <dbReference type="EMBL" id="MBC8598264.1"/>
    </source>
</evidence>
<sequence length="187" mass="21728">MNERRKIWNHLLFFLAGAVMMGGILAAGGRYGRRDRVFSRGELERDHTLYFHNVTCKAETDVWTVEEDDVFNKATGYCMGLKRFRPLTALDSRNGEGSTDHHSPVILLEGREQCYRIGFYYFSEQTALDFQYREEPLMVVSCYTPEGEFLWEWFCKMPPDDHVLLYELAQTYVGDRAGIVSREILGD</sequence>
<evidence type="ECO:0008006" key="3">
    <source>
        <dbReference type="Google" id="ProtNLM"/>
    </source>
</evidence>
<protein>
    <recommendedName>
        <fullName evidence="3">Exosortase-associated EpsI family protein</fullName>
    </recommendedName>
</protein>
<dbReference type="Proteomes" id="UP000647491">
    <property type="component" value="Unassembled WGS sequence"/>
</dbReference>
<name>A0ABR7NQ67_9FIRM</name>
<evidence type="ECO:0000313" key="2">
    <source>
        <dbReference type="Proteomes" id="UP000647491"/>
    </source>
</evidence>
<comment type="caution">
    <text evidence="1">The sequence shown here is derived from an EMBL/GenBank/DDBJ whole genome shotgun (WGS) entry which is preliminary data.</text>
</comment>
<accession>A0ABR7NQ67</accession>
<keyword evidence="2" id="KW-1185">Reference proteome</keyword>
<proteinExistence type="predicted"/>
<dbReference type="EMBL" id="JACRTJ010000008">
    <property type="protein sequence ID" value="MBC8598264.1"/>
    <property type="molecule type" value="Genomic_DNA"/>
</dbReference>
<dbReference type="RefSeq" id="WP_262426957.1">
    <property type="nucleotide sequence ID" value="NZ_JACRTJ010000008.1"/>
</dbReference>
<organism evidence="1 2">
    <name type="scientific">Enterocloster hominis</name>
    <name type="common">ex Liu et al. 2021</name>
    <dbReference type="NCBI Taxonomy" id="2763663"/>
    <lineage>
        <taxon>Bacteria</taxon>
        <taxon>Bacillati</taxon>
        <taxon>Bacillota</taxon>
        <taxon>Clostridia</taxon>
        <taxon>Lachnospirales</taxon>
        <taxon>Lachnospiraceae</taxon>
        <taxon>Enterocloster</taxon>
    </lineage>
</organism>
<reference evidence="1 2" key="1">
    <citation type="submission" date="2020-08" db="EMBL/GenBank/DDBJ databases">
        <title>Genome public.</title>
        <authorList>
            <person name="Liu C."/>
            <person name="Sun Q."/>
        </authorList>
    </citation>
    <scope>NUCLEOTIDE SEQUENCE [LARGE SCALE GENOMIC DNA]</scope>
    <source>
        <strain evidence="1 2">BX10</strain>
    </source>
</reference>
<gene>
    <name evidence="1" type="ORF">H8708_03315</name>
</gene>